<evidence type="ECO:0000256" key="5">
    <source>
        <dbReference type="ARBA" id="ARBA00019072"/>
    </source>
</evidence>
<comment type="subunit">
    <text evidence="4">Interacts (via C-terminus) with host PPP1CB.</text>
</comment>
<dbReference type="Proteomes" id="UP000827092">
    <property type="component" value="Unassembled WGS sequence"/>
</dbReference>
<dbReference type="GO" id="GO:0005783">
    <property type="term" value="C:endoplasmic reticulum"/>
    <property type="evidence" value="ECO:0007669"/>
    <property type="project" value="TreeGrafter"/>
</dbReference>
<evidence type="ECO:0000256" key="9">
    <source>
        <dbReference type="ARBA" id="ARBA00022921"/>
    </source>
</evidence>
<dbReference type="GO" id="GO:0000164">
    <property type="term" value="C:protein phosphatase type 1 complex"/>
    <property type="evidence" value="ECO:0007669"/>
    <property type="project" value="TreeGrafter"/>
</dbReference>
<dbReference type="InterPro" id="IPR019523">
    <property type="entry name" value="Prot_Pase1_reg-su15A/B_C"/>
</dbReference>
<keyword evidence="10" id="KW-0922">Interferon antiviral system evasion</keyword>
<organism evidence="15 16">
    <name type="scientific">Oedothorax gibbosus</name>
    <dbReference type="NCBI Taxonomy" id="931172"/>
    <lineage>
        <taxon>Eukaryota</taxon>
        <taxon>Metazoa</taxon>
        <taxon>Ecdysozoa</taxon>
        <taxon>Arthropoda</taxon>
        <taxon>Chelicerata</taxon>
        <taxon>Arachnida</taxon>
        <taxon>Araneae</taxon>
        <taxon>Araneomorphae</taxon>
        <taxon>Entelegynae</taxon>
        <taxon>Araneoidea</taxon>
        <taxon>Linyphiidae</taxon>
        <taxon>Erigoninae</taxon>
        <taxon>Oedothorax</taxon>
    </lineage>
</organism>
<reference evidence="15 16" key="1">
    <citation type="journal article" date="2022" name="Nat. Ecol. Evol.">
        <title>A masculinizing supergene underlies an exaggerated male reproductive morph in a spider.</title>
        <authorList>
            <person name="Hendrickx F."/>
            <person name="De Corte Z."/>
            <person name="Sonet G."/>
            <person name="Van Belleghem S.M."/>
            <person name="Kostlbacher S."/>
            <person name="Vangestel C."/>
        </authorList>
    </citation>
    <scope>NUCLEOTIDE SEQUENCE [LARGE SCALE GENOMIC DNA]</scope>
    <source>
        <strain evidence="15">W744_W776</strain>
    </source>
</reference>
<evidence type="ECO:0000313" key="16">
    <source>
        <dbReference type="Proteomes" id="UP000827092"/>
    </source>
</evidence>
<dbReference type="GO" id="GO:0019888">
    <property type="term" value="F:protein phosphatase regulator activity"/>
    <property type="evidence" value="ECO:0007669"/>
    <property type="project" value="TreeGrafter"/>
</dbReference>
<keyword evidence="7" id="KW-1090">Inhibition of host innate immune response by virus</keyword>
<keyword evidence="6" id="KW-0945">Host-virus interaction</keyword>
<keyword evidence="9" id="KW-0426">Late protein</keyword>
<keyword evidence="16" id="KW-1185">Reference proteome</keyword>
<name>A0AAV6V6K8_9ARAC</name>
<evidence type="ECO:0000256" key="7">
    <source>
        <dbReference type="ARBA" id="ARBA00022632"/>
    </source>
</evidence>
<protein>
    <recommendedName>
        <fullName evidence="5">Protein DP71L</fullName>
    </recommendedName>
    <alternativeName>
        <fullName evidence="12">MyD116 homolog</fullName>
    </alternativeName>
</protein>
<sequence length="524" mass="58934">MSLNIVDSLLDKLSFTSKEINIPFGKKFTGSQNFLGTNQCLSQSIPAEFLTPFKMDNDFFSVDHTKMYRSHSLDSKMNNYLHYFDPTSDRLVGRVSKLLSPMLSSHGSFCLAQNCLEILRDQEFMKQGFKLLCEEVEQHFGKMNKKQSDKKTCSGINNSNSAESSPTKASPENLISVPIKVGHQTCSPSAEISTNQIKEPNPLVNFKKDMPLQTSLTVSVEITTSPNSVLKSDKNVCHQPNMSAESTIKSKMTVAHVATREDTKKPLINNNQTLNEELTNRKNKEVQKRSKKRRRRQKKNSQKKDAKDTTRATPNTAHAGPSNSPTDKTQATPNTAHAVRSNSPTDKNSDIFCDIVRNGVQILLPNSLVISIESATEDDSDWDTNTDCDWLNDCSEFGVSGIFISNLSSPLSCFSQLSVPSGPSEDIEMCRLSKVLRRVNEDWVKSMKGLDTKPKVATKVSFAPDDELVEIVHVEVFDRKGEWEIFATERMRFKRRIDELEKIISPCLSVKHREKILSRLQKSD</sequence>
<evidence type="ECO:0000256" key="8">
    <source>
        <dbReference type="ARBA" id="ARBA00022830"/>
    </source>
</evidence>
<dbReference type="PANTHER" id="PTHR16489">
    <property type="entry name" value="GH11727P"/>
    <property type="match status" value="1"/>
</dbReference>
<feature type="compositionally biased region" description="Polar residues" evidence="13">
    <location>
        <begin position="311"/>
        <end position="344"/>
    </location>
</feature>
<evidence type="ECO:0000256" key="12">
    <source>
        <dbReference type="ARBA" id="ARBA00031298"/>
    </source>
</evidence>
<feature type="region of interest" description="Disordered" evidence="13">
    <location>
        <begin position="250"/>
        <end position="344"/>
    </location>
</feature>
<feature type="compositionally biased region" description="Polar residues" evidence="13">
    <location>
        <begin position="154"/>
        <end position="170"/>
    </location>
</feature>
<evidence type="ECO:0000256" key="4">
    <source>
        <dbReference type="ARBA" id="ARBA00011204"/>
    </source>
</evidence>
<evidence type="ECO:0000256" key="10">
    <source>
        <dbReference type="ARBA" id="ARBA00023258"/>
    </source>
</evidence>
<accession>A0AAV6V6K8</accession>
<dbReference type="GO" id="GO:0039502">
    <property type="term" value="P:symbiont-mediated suppression of host type I interferon-mediated signaling pathway"/>
    <property type="evidence" value="ECO:0007669"/>
    <property type="project" value="UniProtKB-KW"/>
</dbReference>
<gene>
    <name evidence="15" type="ORF">JTE90_029089</name>
</gene>
<dbReference type="Pfam" id="PF10488">
    <property type="entry name" value="PP1c_bdg"/>
    <property type="match status" value="1"/>
</dbReference>
<keyword evidence="11" id="KW-0899">Viral immunoevasion</keyword>
<evidence type="ECO:0000259" key="14">
    <source>
        <dbReference type="Pfam" id="PF10488"/>
    </source>
</evidence>
<comment type="function">
    <text evidence="1">Interacts with the host phosphatase PP1 catalytic subunit (PPP1CB) and recruits it to dephosphorylate EIF2S1/eIF2alpha and therefore restores the host translation that has been shut-down by the host. Also inhibits the EIF2S1/eIF2alpha-ATF4-DDIT3/CHOP pathway.</text>
</comment>
<evidence type="ECO:0000256" key="3">
    <source>
        <dbReference type="ARBA" id="ARBA00010161"/>
    </source>
</evidence>
<evidence type="ECO:0000256" key="11">
    <source>
        <dbReference type="ARBA" id="ARBA00023280"/>
    </source>
</evidence>
<dbReference type="PANTHER" id="PTHR16489:SF12">
    <property type="entry name" value="GH11727P"/>
    <property type="match status" value="1"/>
</dbReference>
<feature type="compositionally biased region" description="Basic and acidic residues" evidence="13">
    <location>
        <begin position="278"/>
        <end position="288"/>
    </location>
</feature>
<evidence type="ECO:0000256" key="6">
    <source>
        <dbReference type="ARBA" id="ARBA00022581"/>
    </source>
</evidence>
<keyword evidence="8" id="KW-1114">Inhibition of host interferon signaling pathway by virus</keyword>
<comment type="similarity">
    <text evidence="2">Belongs to the asfivirus DP71L family.</text>
</comment>
<feature type="domain" description="Protein phosphatase 1 regulatory subunit 15A/B C-terminal" evidence="14">
    <location>
        <begin position="459"/>
        <end position="520"/>
    </location>
</feature>
<evidence type="ECO:0000256" key="2">
    <source>
        <dbReference type="ARBA" id="ARBA00007512"/>
    </source>
</evidence>
<proteinExistence type="inferred from homology"/>
<dbReference type="AlphaFoldDB" id="A0AAV6V6K8"/>
<dbReference type="InterPro" id="IPR051254">
    <property type="entry name" value="PPP1R15"/>
</dbReference>
<evidence type="ECO:0000256" key="1">
    <source>
        <dbReference type="ARBA" id="ARBA00003756"/>
    </source>
</evidence>
<comment type="similarity">
    <text evidence="3">Belongs to the PPP1R15 family.</text>
</comment>
<feature type="region of interest" description="Disordered" evidence="13">
    <location>
        <begin position="144"/>
        <end position="172"/>
    </location>
</feature>
<evidence type="ECO:0000256" key="13">
    <source>
        <dbReference type="SAM" id="MobiDB-lite"/>
    </source>
</evidence>
<evidence type="ECO:0000313" key="15">
    <source>
        <dbReference type="EMBL" id="KAG8192355.1"/>
    </source>
</evidence>
<dbReference type="EMBL" id="JAFNEN010000140">
    <property type="protein sequence ID" value="KAG8192355.1"/>
    <property type="molecule type" value="Genomic_DNA"/>
</dbReference>
<dbReference type="GO" id="GO:0034976">
    <property type="term" value="P:response to endoplasmic reticulum stress"/>
    <property type="evidence" value="ECO:0007669"/>
    <property type="project" value="TreeGrafter"/>
</dbReference>
<dbReference type="GO" id="GO:0051246">
    <property type="term" value="P:regulation of protein metabolic process"/>
    <property type="evidence" value="ECO:0007669"/>
    <property type="project" value="UniProtKB-ARBA"/>
</dbReference>
<feature type="compositionally biased region" description="Basic residues" evidence="13">
    <location>
        <begin position="289"/>
        <end position="301"/>
    </location>
</feature>
<comment type="caution">
    <text evidence="15">The sequence shown here is derived from an EMBL/GenBank/DDBJ whole genome shotgun (WGS) entry which is preliminary data.</text>
</comment>